<organism evidence="1">
    <name type="scientific">Arundo donax</name>
    <name type="common">Giant reed</name>
    <name type="synonym">Donax arundinaceus</name>
    <dbReference type="NCBI Taxonomy" id="35708"/>
    <lineage>
        <taxon>Eukaryota</taxon>
        <taxon>Viridiplantae</taxon>
        <taxon>Streptophyta</taxon>
        <taxon>Embryophyta</taxon>
        <taxon>Tracheophyta</taxon>
        <taxon>Spermatophyta</taxon>
        <taxon>Magnoliopsida</taxon>
        <taxon>Liliopsida</taxon>
        <taxon>Poales</taxon>
        <taxon>Poaceae</taxon>
        <taxon>PACMAD clade</taxon>
        <taxon>Arundinoideae</taxon>
        <taxon>Arundineae</taxon>
        <taxon>Arundo</taxon>
    </lineage>
</organism>
<sequence>MMTTIMTMLSFRRLSQVQLNAKLQHVQQRSLVCWNKIAKKECSSSSSQNHFLCQEKPVWLRGKEMPPETR</sequence>
<reference evidence="1" key="2">
    <citation type="journal article" date="2015" name="Data Brief">
        <title>Shoot transcriptome of the giant reed, Arundo donax.</title>
        <authorList>
            <person name="Barrero R.A."/>
            <person name="Guerrero F.D."/>
            <person name="Moolhuijzen P."/>
            <person name="Goolsby J.A."/>
            <person name="Tidwell J."/>
            <person name="Bellgard S.E."/>
            <person name="Bellgard M.I."/>
        </authorList>
    </citation>
    <scope>NUCLEOTIDE SEQUENCE</scope>
    <source>
        <tissue evidence="1">Shoot tissue taken approximately 20 cm above the soil surface</tissue>
    </source>
</reference>
<accession>A0A0A9DV01</accession>
<dbReference type="AlphaFoldDB" id="A0A0A9DV01"/>
<protein>
    <submittedName>
        <fullName evidence="1">DNA binding protein</fullName>
    </submittedName>
</protein>
<name>A0A0A9DV01_ARUDO</name>
<reference evidence="1" key="1">
    <citation type="submission" date="2014-09" db="EMBL/GenBank/DDBJ databases">
        <authorList>
            <person name="Magalhaes I.L.F."/>
            <person name="Oliveira U."/>
            <person name="Santos F.R."/>
            <person name="Vidigal T.H.D.A."/>
            <person name="Brescovit A.D."/>
            <person name="Santos A.J."/>
        </authorList>
    </citation>
    <scope>NUCLEOTIDE SEQUENCE</scope>
    <source>
        <tissue evidence="1">Shoot tissue taken approximately 20 cm above the soil surface</tissue>
    </source>
</reference>
<evidence type="ECO:0000313" key="1">
    <source>
        <dbReference type="EMBL" id="JAD91591.1"/>
    </source>
</evidence>
<proteinExistence type="predicted"/>
<dbReference type="EMBL" id="GBRH01206304">
    <property type="protein sequence ID" value="JAD91591.1"/>
    <property type="molecule type" value="Transcribed_RNA"/>
</dbReference>